<evidence type="ECO:0000256" key="3">
    <source>
        <dbReference type="ARBA" id="ARBA00022676"/>
    </source>
</evidence>
<dbReference type="InterPro" id="IPR006009">
    <property type="entry name" value="GlcNAc_MurG"/>
</dbReference>
<dbReference type="GO" id="GO:0051301">
    <property type="term" value="P:cell division"/>
    <property type="evidence" value="ECO:0007669"/>
    <property type="project" value="UniProtKB-KW"/>
</dbReference>
<dbReference type="EC" id="2.4.1.227" evidence="12"/>
<keyword evidence="5" id="KW-0133">Cell shape</keyword>
<evidence type="ECO:0000256" key="6">
    <source>
        <dbReference type="ARBA" id="ARBA00022984"/>
    </source>
</evidence>
<keyword evidence="9" id="KW-0961">Cell wall biogenesis/degradation</keyword>
<dbReference type="SUPFAM" id="SSF53756">
    <property type="entry name" value="UDP-Glycosyltransferase/glycogen phosphorylase"/>
    <property type="match status" value="1"/>
</dbReference>
<reference evidence="12" key="1">
    <citation type="submission" date="2016-10" db="EMBL/GenBank/DDBJ databases">
        <authorList>
            <person name="de Groot N.N."/>
        </authorList>
    </citation>
    <scope>NUCLEOTIDE SEQUENCE</scope>
</reference>
<evidence type="ECO:0000256" key="9">
    <source>
        <dbReference type="ARBA" id="ARBA00023316"/>
    </source>
</evidence>
<keyword evidence="2" id="KW-0132">Cell division</keyword>
<sequence>MSKTIIMTGGGTGGHLAIIKAVKEVLKGEKLIYIGSTKGQDKQWFEADDNFEETYFLETKGVVNQGFLGKIKSLFKIFIATLKVRKILKKHNASVVFSVGGFSSAPASFASKLSAIPLVIHEQNASLGSLNKLLKPLANTFISSYLKESPIHAYPIKEIFFKNAYVRKEVKTILFLGGSQGAKAINTLALSLARTLKDRNISILHQAGEKNIVEVQKAYEKLEIDAEVFGFSTQLADYMKKADFAIARSGASTLWELSASGLPTLYIPYPYASSDHQFHNAQFLLRKNLAWLMREKDINIDKVLKLLDQDLSSISQGLIEIVETEGSQKIANLLKEKF</sequence>
<evidence type="ECO:0000256" key="1">
    <source>
        <dbReference type="ARBA" id="ARBA00022475"/>
    </source>
</evidence>
<keyword evidence="6" id="KW-0573">Peptidoglycan synthesis</keyword>
<evidence type="ECO:0000256" key="2">
    <source>
        <dbReference type="ARBA" id="ARBA00022618"/>
    </source>
</evidence>
<dbReference type="InterPro" id="IPR004276">
    <property type="entry name" value="GlycoTrans_28_N"/>
</dbReference>
<dbReference type="Pfam" id="PF03033">
    <property type="entry name" value="Glyco_transf_28"/>
    <property type="match status" value="1"/>
</dbReference>
<dbReference type="HAMAP" id="MF_00033">
    <property type="entry name" value="MurG"/>
    <property type="match status" value="1"/>
</dbReference>
<gene>
    <name evidence="12" type="ORF">MNB_SV-13-144</name>
</gene>
<evidence type="ECO:0000256" key="5">
    <source>
        <dbReference type="ARBA" id="ARBA00022960"/>
    </source>
</evidence>
<dbReference type="NCBIfam" id="TIGR01133">
    <property type="entry name" value="murG"/>
    <property type="match status" value="1"/>
</dbReference>
<feature type="domain" description="Glycosyl transferase family 28 C-terminal" evidence="11">
    <location>
        <begin position="172"/>
        <end position="316"/>
    </location>
</feature>
<dbReference type="GO" id="GO:0009252">
    <property type="term" value="P:peptidoglycan biosynthetic process"/>
    <property type="evidence" value="ECO:0007669"/>
    <property type="project" value="UniProtKB-KW"/>
</dbReference>
<dbReference type="Gene3D" id="3.40.50.2000">
    <property type="entry name" value="Glycogen Phosphorylase B"/>
    <property type="match status" value="2"/>
</dbReference>
<dbReference type="AlphaFoldDB" id="A0A1W1BZW8"/>
<keyword evidence="1" id="KW-1003">Cell membrane</keyword>
<evidence type="ECO:0000256" key="4">
    <source>
        <dbReference type="ARBA" id="ARBA00022679"/>
    </source>
</evidence>
<dbReference type="GO" id="GO:0071555">
    <property type="term" value="P:cell wall organization"/>
    <property type="evidence" value="ECO:0007669"/>
    <property type="project" value="UniProtKB-KW"/>
</dbReference>
<dbReference type="EMBL" id="FPHM01000055">
    <property type="protein sequence ID" value="SFV59001.1"/>
    <property type="molecule type" value="Genomic_DNA"/>
</dbReference>
<protein>
    <submittedName>
        <fullName evidence="12">UDP-N-acetylglucosamine--N-acetylmuramyl-(Pentapeptide) pyrophosphoryl-undecaprenol N-acetylglucosamine transferase</fullName>
        <ecNumber evidence="12">2.4.1.227</ecNumber>
    </submittedName>
</protein>
<proteinExistence type="inferred from homology"/>
<evidence type="ECO:0000256" key="7">
    <source>
        <dbReference type="ARBA" id="ARBA00023136"/>
    </source>
</evidence>
<dbReference type="GO" id="GO:0050511">
    <property type="term" value="F:undecaprenyldiphospho-muramoylpentapeptide beta-N-acetylglucosaminyltransferase activity"/>
    <property type="evidence" value="ECO:0007669"/>
    <property type="project" value="InterPro"/>
</dbReference>
<keyword evidence="8" id="KW-0131">Cell cycle</keyword>
<evidence type="ECO:0000259" key="11">
    <source>
        <dbReference type="Pfam" id="PF04101"/>
    </source>
</evidence>
<evidence type="ECO:0000259" key="10">
    <source>
        <dbReference type="Pfam" id="PF03033"/>
    </source>
</evidence>
<dbReference type="CDD" id="cd03785">
    <property type="entry name" value="GT28_MurG"/>
    <property type="match status" value="1"/>
</dbReference>
<accession>A0A1W1BZW8</accession>
<dbReference type="PANTHER" id="PTHR21015:SF22">
    <property type="entry name" value="GLYCOSYLTRANSFERASE"/>
    <property type="match status" value="1"/>
</dbReference>
<organism evidence="12">
    <name type="scientific">hydrothermal vent metagenome</name>
    <dbReference type="NCBI Taxonomy" id="652676"/>
    <lineage>
        <taxon>unclassified sequences</taxon>
        <taxon>metagenomes</taxon>
        <taxon>ecological metagenomes</taxon>
    </lineage>
</organism>
<dbReference type="PANTHER" id="PTHR21015">
    <property type="entry name" value="UDP-N-ACETYLGLUCOSAMINE--N-ACETYLMURAMYL-(PENTAPEPTIDE) PYROPHOSPHORYL-UNDECAPRENOL N-ACETYLGLUCOSAMINE TRANSFERASE 1"/>
    <property type="match status" value="1"/>
</dbReference>
<dbReference type="InterPro" id="IPR007235">
    <property type="entry name" value="Glyco_trans_28_C"/>
</dbReference>
<dbReference type="Pfam" id="PF04101">
    <property type="entry name" value="Glyco_tran_28_C"/>
    <property type="match status" value="1"/>
</dbReference>
<keyword evidence="7" id="KW-0472">Membrane</keyword>
<dbReference type="GO" id="GO:0008360">
    <property type="term" value="P:regulation of cell shape"/>
    <property type="evidence" value="ECO:0007669"/>
    <property type="project" value="UniProtKB-KW"/>
</dbReference>
<evidence type="ECO:0000256" key="8">
    <source>
        <dbReference type="ARBA" id="ARBA00023306"/>
    </source>
</evidence>
<dbReference type="GO" id="GO:0005975">
    <property type="term" value="P:carbohydrate metabolic process"/>
    <property type="evidence" value="ECO:0007669"/>
    <property type="project" value="InterPro"/>
</dbReference>
<feature type="domain" description="Glycosyltransferase family 28 N-terminal" evidence="10">
    <location>
        <begin position="5"/>
        <end position="139"/>
    </location>
</feature>
<keyword evidence="3 12" id="KW-0328">Glycosyltransferase</keyword>
<name>A0A1W1BZW8_9ZZZZ</name>
<keyword evidence="4 12" id="KW-0808">Transferase</keyword>
<evidence type="ECO:0000313" key="12">
    <source>
        <dbReference type="EMBL" id="SFV59001.1"/>
    </source>
</evidence>